<dbReference type="Pfam" id="PF25270">
    <property type="entry name" value="Khk"/>
    <property type="match status" value="1"/>
</dbReference>
<dbReference type="InterPro" id="IPR057621">
    <property type="entry name" value="Khk_prokaryotic"/>
</dbReference>
<dbReference type="EMBL" id="JBHRWN010000002">
    <property type="protein sequence ID" value="MFC3476199.1"/>
    <property type="molecule type" value="Genomic_DNA"/>
</dbReference>
<evidence type="ECO:0000256" key="2">
    <source>
        <dbReference type="ARBA" id="ARBA00022679"/>
    </source>
</evidence>
<dbReference type="Proteomes" id="UP001595660">
    <property type="component" value="Unassembled WGS sequence"/>
</dbReference>
<protein>
    <submittedName>
        <fullName evidence="4">PfkB family carbohydrate kinase</fullName>
    </submittedName>
</protein>
<dbReference type="PANTHER" id="PTHR10584">
    <property type="entry name" value="SUGAR KINASE"/>
    <property type="match status" value="1"/>
</dbReference>
<comment type="similarity">
    <text evidence="1">Belongs to the carbohydrate kinase PfkB family.</text>
</comment>
<sequence length="347" mass="36047">MVTVEDAGRTPYEALSPDEFGTPSVRCLPDGSVDQYYRLFDGRSDRVASRAAFADLVAGDDAESVTTVPHGVDGGGQAVNAARQVHALGGDAGVFGHLDHDVFADLPFATRSMGRPAQIRVLEFEDREFMLSEESTDLRDWTPEALRSVDPGFASLADADAVFVGNWVSARGVADALEAFASVDGLGPVVFDPGDLTHHDPGDVASLLASVSVLAAERDVVLSTNAGEMRQIAASFAEDDGSLAEQTAAVQSETGVLAAVVHDVTRALAATERGVHRVPNVVVDDVERTTGAGDRFGGALAFGLGDGLSLVPALSLANACASRFVATAETAGRETVASVVADASLHR</sequence>
<evidence type="ECO:0000256" key="3">
    <source>
        <dbReference type="ARBA" id="ARBA00022777"/>
    </source>
</evidence>
<evidence type="ECO:0000256" key="1">
    <source>
        <dbReference type="ARBA" id="ARBA00010688"/>
    </source>
</evidence>
<dbReference type="GO" id="GO:0016301">
    <property type="term" value="F:kinase activity"/>
    <property type="evidence" value="ECO:0007669"/>
    <property type="project" value="UniProtKB-KW"/>
</dbReference>
<dbReference type="AlphaFoldDB" id="A0ABD5NBA6"/>
<dbReference type="PANTHER" id="PTHR10584:SF166">
    <property type="entry name" value="RIBOKINASE"/>
    <property type="match status" value="1"/>
</dbReference>
<comment type="caution">
    <text evidence="4">The sequence shown here is derived from an EMBL/GenBank/DDBJ whole genome shotgun (WGS) entry which is preliminary data.</text>
</comment>
<proteinExistence type="inferred from homology"/>
<dbReference type="Gene3D" id="3.40.1190.20">
    <property type="match status" value="1"/>
</dbReference>
<evidence type="ECO:0000313" key="5">
    <source>
        <dbReference type="Proteomes" id="UP001595660"/>
    </source>
</evidence>
<keyword evidence="3 4" id="KW-0418">Kinase</keyword>
<accession>A0ABD5NBA6</accession>
<name>A0ABD5NBA6_9EURY</name>
<dbReference type="InterPro" id="IPR029056">
    <property type="entry name" value="Ribokinase-like"/>
</dbReference>
<keyword evidence="5" id="KW-1185">Reference proteome</keyword>
<dbReference type="SUPFAM" id="SSF53613">
    <property type="entry name" value="Ribokinase-like"/>
    <property type="match status" value="1"/>
</dbReference>
<gene>
    <name evidence="4" type="ORF">ACFOKC_00525</name>
</gene>
<keyword evidence="2" id="KW-0808">Transferase</keyword>
<evidence type="ECO:0000313" key="4">
    <source>
        <dbReference type="EMBL" id="MFC3476199.1"/>
    </source>
</evidence>
<reference evidence="4 5" key="1">
    <citation type="journal article" date="2019" name="Int. J. Syst. Evol. Microbiol.">
        <title>The Global Catalogue of Microorganisms (GCM) 10K type strain sequencing project: providing services to taxonomists for standard genome sequencing and annotation.</title>
        <authorList>
            <consortium name="The Broad Institute Genomics Platform"/>
            <consortium name="The Broad Institute Genome Sequencing Center for Infectious Disease"/>
            <person name="Wu L."/>
            <person name="Ma J."/>
        </authorList>
    </citation>
    <scope>NUCLEOTIDE SEQUENCE [LARGE SCALE GENOMIC DNA]</scope>
    <source>
        <strain evidence="4 5">CGMCC 1.12562</strain>
    </source>
</reference>
<organism evidence="4 5">
    <name type="scientific">Halobacterium litoreum</name>
    <dbReference type="NCBI Taxonomy" id="2039234"/>
    <lineage>
        <taxon>Archaea</taxon>
        <taxon>Methanobacteriati</taxon>
        <taxon>Methanobacteriota</taxon>
        <taxon>Stenosarchaea group</taxon>
        <taxon>Halobacteria</taxon>
        <taxon>Halobacteriales</taxon>
        <taxon>Halobacteriaceae</taxon>
        <taxon>Halobacterium</taxon>
    </lineage>
</organism>
<dbReference type="RefSeq" id="WP_232569187.1">
    <property type="nucleotide sequence ID" value="NZ_CP089466.1"/>
</dbReference>
<dbReference type="GeneID" id="69117891"/>